<dbReference type="PANTHER" id="PTHR16861">
    <property type="entry name" value="GLYCOPROTEIN 38"/>
    <property type="match status" value="1"/>
</dbReference>
<feature type="chain" id="PRO_5047011320" evidence="3">
    <location>
        <begin position="21"/>
        <end position="383"/>
    </location>
</feature>
<comment type="caution">
    <text evidence="4">The sequence shown here is derived from an EMBL/GenBank/DDBJ whole genome shotgun (WGS) entry which is preliminary data.</text>
</comment>
<keyword evidence="3" id="KW-0732">Signal</keyword>
<protein>
    <submittedName>
        <fullName evidence="4">Uncharacterized protein</fullName>
    </submittedName>
</protein>
<feature type="transmembrane region" description="Helical" evidence="2">
    <location>
        <begin position="211"/>
        <end position="233"/>
    </location>
</feature>
<gene>
    <name evidence="4" type="ORF">K7432_002074</name>
</gene>
<dbReference type="PROSITE" id="PS51257">
    <property type="entry name" value="PROKAR_LIPOPROTEIN"/>
    <property type="match status" value="1"/>
</dbReference>
<feature type="region of interest" description="Disordered" evidence="1">
    <location>
        <begin position="170"/>
        <end position="205"/>
    </location>
</feature>
<reference evidence="4 5" key="1">
    <citation type="submission" date="2023-04" db="EMBL/GenBank/DDBJ databases">
        <title>Genome of Basidiobolus ranarum AG-B5.</title>
        <authorList>
            <person name="Stajich J.E."/>
            <person name="Carter-House D."/>
            <person name="Gryganskyi A."/>
        </authorList>
    </citation>
    <scope>NUCLEOTIDE SEQUENCE [LARGE SCALE GENOMIC DNA]</scope>
    <source>
        <strain evidence="4 5">AG-B5</strain>
    </source>
</reference>
<name>A0ABR2W8E6_9FUNG</name>
<keyword evidence="2" id="KW-0812">Transmembrane</keyword>
<evidence type="ECO:0000256" key="3">
    <source>
        <dbReference type="SAM" id="SignalP"/>
    </source>
</evidence>
<keyword evidence="5" id="KW-1185">Reference proteome</keyword>
<evidence type="ECO:0000256" key="1">
    <source>
        <dbReference type="SAM" id="MobiDB-lite"/>
    </source>
</evidence>
<keyword evidence="2" id="KW-1133">Transmembrane helix</keyword>
<feature type="signal peptide" evidence="3">
    <location>
        <begin position="1"/>
        <end position="20"/>
    </location>
</feature>
<feature type="compositionally biased region" description="Polar residues" evidence="1">
    <location>
        <begin position="190"/>
        <end position="205"/>
    </location>
</feature>
<dbReference type="CDD" id="cd12087">
    <property type="entry name" value="TM_EGFR-like"/>
    <property type="match status" value="1"/>
</dbReference>
<dbReference type="Proteomes" id="UP001479436">
    <property type="component" value="Unassembled WGS sequence"/>
</dbReference>
<evidence type="ECO:0000313" key="4">
    <source>
        <dbReference type="EMBL" id="KAK9723277.1"/>
    </source>
</evidence>
<accession>A0ABR2W8E6</accession>
<sequence length="383" mass="42206">MLLLLVKFAIFIVSITSCRGGVPPLTNITFGPVDPSIYTSPCGPQIYCLPTAGSQWLNGVENLLRWNYQYPTFLTEGYVNIKLYYEDDDYNPVQQWLNITNSKGLLTVVTTLTDNIRSGYPTTQNVTGKNFFFTVSTLNDSSSRIEKGSIFSIYDIRFPYVPHSNNVVNAPASTSTSTPSSKTEISKPSASSEPQEPNLPSNEHNGLSTGAIASITIGSILAFLIIGAILFVLRKRSNRQRRVGYTNEKMNPRYSDQNGSIYLQRGNTSASEVDSLSPLADTPDTPKRHSLRLTVKDAQLLAHHYRSMLTKKTWGSSGAESQGTSYSDELLRRELAAEGCDVRLVNNAPGIVIVNEDGIVSSEVLSVNPQVHEHESMDVELKK</sequence>
<feature type="compositionally biased region" description="Low complexity" evidence="1">
    <location>
        <begin position="173"/>
        <end position="189"/>
    </location>
</feature>
<dbReference type="EMBL" id="JASJQH010006928">
    <property type="protein sequence ID" value="KAK9723277.1"/>
    <property type="molecule type" value="Genomic_DNA"/>
</dbReference>
<evidence type="ECO:0000313" key="5">
    <source>
        <dbReference type="Proteomes" id="UP001479436"/>
    </source>
</evidence>
<proteinExistence type="predicted"/>
<dbReference type="PANTHER" id="PTHR16861:SF4">
    <property type="entry name" value="SH3 DOMAIN PROTEIN (AFU_ORTHOLOGUE AFUA_1G13610)"/>
    <property type="match status" value="1"/>
</dbReference>
<organism evidence="4 5">
    <name type="scientific">Basidiobolus ranarum</name>
    <dbReference type="NCBI Taxonomy" id="34480"/>
    <lineage>
        <taxon>Eukaryota</taxon>
        <taxon>Fungi</taxon>
        <taxon>Fungi incertae sedis</taxon>
        <taxon>Zoopagomycota</taxon>
        <taxon>Entomophthoromycotina</taxon>
        <taxon>Basidiobolomycetes</taxon>
        <taxon>Basidiobolales</taxon>
        <taxon>Basidiobolaceae</taxon>
        <taxon>Basidiobolus</taxon>
    </lineage>
</organism>
<keyword evidence="2" id="KW-0472">Membrane</keyword>
<evidence type="ECO:0000256" key="2">
    <source>
        <dbReference type="SAM" id="Phobius"/>
    </source>
</evidence>